<dbReference type="InterPro" id="IPR010496">
    <property type="entry name" value="AL/BT2_dom"/>
</dbReference>
<gene>
    <name evidence="3" type="ORF">CCALI_02306</name>
</gene>
<sequence>MKRFVLLFVALFVLSGPALKAQETPTKKFIPPHGPTRPVPPPRNAIVLFDGKNTDAWTQLDGSPVKWDLSDGVLTVKPGTGNIITKQKFGDYRLHVEFRIPYMPDAHGQARGNSGVYNHGLYEVQILDSVNNPTYFAGGCGAIYGQRDPDENAALPPGQWQSYDIIFRAPRFDANGNLIEKPRITVIWNGVKVHDNVEIQGPTTASLPGPMVATGPIMLQDHGCPVSFRDIWIVPLKNALPNPPKKADK</sequence>
<evidence type="ECO:0000313" key="4">
    <source>
        <dbReference type="Proteomes" id="UP000014227"/>
    </source>
</evidence>
<evidence type="ECO:0000256" key="1">
    <source>
        <dbReference type="SAM" id="SignalP"/>
    </source>
</evidence>
<feature type="chain" id="PRO_5004486184" description="3-keto-alpha-glucoside-1,2-lyase/3-keto-2-hydroxy-glucal hydratase domain-containing protein" evidence="1">
    <location>
        <begin position="21"/>
        <end position="249"/>
    </location>
</feature>
<proteinExistence type="predicted"/>
<dbReference type="OrthoDB" id="176168at2"/>
<dbReference type="STRING" id="454171.CP488_01789"/>
<dbReference type="Proteomes" id="UP000014227">
    <property type="component" value="Chromosome I"/>
</dbReference>
<dbReference type="Pfam" id="PF06439">
    <property type="entry name" value="3keto-disac_hyd"/>
    <property type="match status" value="1"/>
</dbReference>
<organism evidence="3 4">
    <name type="scientific">Chthonomonas calidirosea (strain DSM 23976 / ICMP 18418 / T49)</name>
    <dbReference type="NCBI Taxonomy" id="1303518"/>
    <lineage>
        <taxon>Bacteria</taxon>
        <taxon>Bacillati</taxon>
        <taxon>Armatimonadota</taxon>
        <taxon>Chthonomonadia</taxon>
        <taxon>Chthonomonadales</taxon>
        <taxon>Chthonomonadaceae</taxon>
        <taxon>Chthonomonas</taxon>
    </lineage>
</organism>
<feature type="signal peptide" evidence="1">
    <location>
        <begin position="1"/>
        <end position="20"/>
    </location>
</feature>
<dbReference type="PANTHER" id="PTHR33546">
    <property type="entry name" value="LARGE, MULTIFUNCTIONAL SECRETED PROTEIN-RELATED"/>
    <property type="match status" value="1"/>
</dbReference>
<dbReference type="HOGENOM" id="CLU_067540_0_0_0"/>
<dbReference type="EMBL" id="HF951689">
    <property type="protein sequence ID" value="CCW36112.1"/>
    <property type="molecule type" value="Genomic_DNA"/>
</dbReference>
<dbReference type="eggNOG" id="COG3291">
    <property type="taxonomic scope" value="Bacteria"/>
</dbReference>
<protein>
    <recommendedName>
        <fullName evidence="2">3-keto-alpha-glucoside-1,2-lyase/3-keto-2-hydroxy-glucal hydratase domain-containing protein</fullName>
    </recommendedName>
</protein>
<dbReference type="PATRIC" id="fig|1303518.3.peg.2396"/>
<feature type="domain" description="3-keto-alpha-glucoside-1,2-lyase/3-keto-2-hydroxy-glucal hydratase" evidence="2">
    <location>
        <begin position="45"/>
        <end position="233"/>
    </location>
</feature>
<evidence type="ECO:0000259" key="2">
    <source>
        <dbReference type="Pfam" id="PF06439"/>
    </source>
</evidence>
<evidence type="ECO:0000313" key="3">
    <source>
        <dbReference type="EMBL" id="CCW36112.1"/>
    </source>
</evidence>
<dbReference type="AlphaFoldDB" id="S0EXC0"/>
<dbReference type="KEGG" id="ccz:CCALI_02306"/>
<dbReference type="RefSeq" id="WP_016483631.1">
    <property type="nucleotide sequence ID" value="NC_021487.1"/>
</dbReference>
<dbReference type="Gene3D" id="2.60.120.560">
    <property type="entry name" value="Exo-inulinase, domain 1"/>
    <property type="match status" value="1"/>
</dbReference>
<reference evidence="4" key="1">
    <citation type="submission" date="2013-03" db="EMBL/GenBank/DDBJ databases">
        <title>Genome sequence of Chthonomonas calidirosea, the first sequenced genome from the Armatimonadetes phylum (formally candidate division OP10).</title>
        <authorList>
            <person name="Lee K.C.Y."/>
            <person name="Morgan X.C."/>
            <person name="Dunfield P.F."/>
            <person name="Tamas I."/>
            <person name="Houghton K.M."/>
            <person name="Vyssotski M."/>
            <person name="Ryan J.L.J."/>
            <person name="Lagutin K."/>
            <person name="McDonald I.R."/>
            <person name="Stott M.B."/>
        </authorList>
    </citation>
    <scope>NUCLEOTIDE SEQUENCE [LARGE SCALE GENOMIC DNA]</scope>
    <source>
        <strain evidence="4">DSM 23976 / ICMP 18418 / T49</strain>
    </source>
</reference>
<dbReference type="GO" id="GO:0016787">
    <property type="term" value="F:hydrolase activity"/>
    <property type="evidence" value="ECO:0007669"/>
    <property type="project" value="InterPro"/>
</dbReference>
<keyword evidence="1" id="KW-0732">Signal</keyword>
<keyword evidence="4" id="KW-1185">Reference proteome</keyword>
<dbReference type="PANTHER" id="PTHR33546:SF1">
    <property type="entry name" value="LARGE, MULTIFUNCTIONAL SECRETED PROTEIN"/>
    <property type="match status" value="1"/>
</dbReference>
<name>S0EXC0_CHTCT</name>
<accession>S0EXC0</accession>
<dbReference type="InParanoid" id="S0EXC0"/>